<name>A0ABP4R6Y1_9ACTN</name>
<proteinExistence type="predicted"/>
<evidence type="ECO:0000313" key="3">
    <source>
        <dbReference type="Proteomes" id="UP001500064"/>
    </source>
</evidence>
<feature type="domain" description="Aminoglycoside phosphotransferase" evidence="1">
    <location>
        <begin position="71"/>
        <end position="256"/>
    </location>
</feature>
<sequence>MGSAEWVALLTVCGTTGAGAYAEAFGEVAAQGDRRADEPGDVGDRRREYWSPMDEVEVVVAHSERATLRVGDVFLKVDADRARIEAEVEAMALAPVPTPEVLWHRPPVLAIAAVPGTALGRLGQPEPASPAAWAAAGAAVRKLHDAPLPPRLGRAGRSAEELAAELDEECGWLVTNGVLPADLVARNRQVAEAALRPWTPVFTHGDLQISHVFVDGDDEVTGIIDWSEAGRGDGLFDLAILTLGHERHLGDLVAGYGGDVDLDVIQGWWSMRSLLAIRWLVEHGFDPFAPGCEVDVLRSRL</sequence>
<gene>
    <name evidence="2" type="ORF">GCM10009733_039710</name>
</gene>
<protein>
    <submittedName>
        <fullName evidence="2">Phosphotransferase</fullName>
    </submittedName>
</protein>
<dbReference type="Gene3D" id="3.90.1200.10">
    <property type="match status" value="1"/>
</dbReference>
<dbReference type="Pfam" id="PF01636">
    <property type="entry name" value="APH"/>
    <property type="match status" value="1"/>
</dbReference>
<evidence type="ECO:0000259" key="1">
    <source>
        <dbReference type="Pfam" id="PF01636"/>
    </source>
</evidence>
<dbReference type="EMBL" id="BAAAMU010000026">
    <property type="protein sequence ID" value="GAA1638625.1"/>
    <property type="molecule type" value="Genomic_DNA"/>
</dbReference>
<dbReference type="SUPFAM" id="SSF56112">
    <property type="entry name" value="Protein kinase-like (PK-like)"/>
    <property type="match status" value="1"/>
</dbReference>
<reference evidence="3" key="1">
    <citation type="journal article" date="2019" name="Int. J. Syst. Evol. Microbiol.">
        <title>The Global Catalogue of Microorganisms (GCM) 10K type strain sequencing project: providing services to taxonomists for standard genome sequencing and annotation.</title>
        <authorList>
            <consortium name="The Broad Institute Genomics Platform"/>
            <consortium name="The Broad Institute Genome Sequencing Center for Infectious Disease"/>
            <person name="Wu L."/>
            <person name="Ma J."/>
        </authorList>
    </citation>
    <scope>NUCLEOTIDE SEQUENCE [LARGE SCALE GENOMIC DNA]</scope>
    <source>
        <strain evidence="3">JCM 13929</strain>
    </source>
</reference>
<comment type="caution">
    <text evidence="2">The sequence shown here is derived from an EMBL/GenBank/DDBJ whole genome shotgun (WGS) entry which is preliminary data.</text>
</comment>
<evidence type="ECO:0000313" key="2">
    <source>
        <dbReference type="EMBL" id="GAA1638625.1"/>
    </source>
</evidence>
<dbReference type="InterPro" id="IPR011009">
    <property type="entry name" value="Kinase-like_dom_sf"/>
</dbReference>
<dbReference type="PANTHER" id="PTHR21310">
    <property type="entry name" value="AMINOGLYCOSIDE PHOSPHOTRANSFERASE-RELATED-RELATED"/>
    <property type="match status" value="1"/>
</dbReference>
<organism evidence="2 3">
    <name type="scientific">Nonomuraea maheshkhaliensis</name>
    <dbReference type="NCBI Taxonomy" id="419590"/>
    <lineage>
        <taxon>Bacteria</taxon>
        <taxon>Bacillati</taxon>
        <taxon>Actinomycetota</taxon>
        <taxon>Actinomycetes</taxon>
        <taxon>Streptosporangiales</taxon>
        <taxon>Streptosporangiaceae</taxon>
        <taxon>Nonomuraea</taxon>
    </lineage>
</organism>
<accession>A0ABP4R6Y1</accession>
<dbReference type="Proteomes" id="UP001500064">
    <property type="component" value="Unassembled WGS sequence"/>
</dbReference>
<dbReference type="PANTHER" id="PTHR21310:SF40">
    <property type="entry name" value="AMINOGLYCOSIDE PHOSPHOTRANSFERASE DOMAIN-CONTAINING PROTEIN-RELATED"/>
    <property type="match status" value="1"/>
</dbReference>
<dbReference type="InterPro" id="IPR002575">
    <property type="entry name" value="Aminoglycoside_PTrfase"/>
</dbReference>
<dbReference type="InterPro" id="IPR051678">
    <property type="entry name" value="AGP_Transferase"/>
</dbReference>
<keyword evidence="3" id="KW-1185">Reference proteome</keyword>